<feature type="transmembrane region" description="Helical" evidence="8">
    <location>
        <begin position="840"/>
        <end position="865"/>
    </location>
</feature>
<keyword evidence="10" id="KW-1185">Reference proteome</keyword>
<name>A0A9J6CCL2_POLVA</name>
<feature type="transmembrane region" description="Helical" evidence="8">
    <location>
        <begin position="234"/>
        <end position="254"/>
    </location>
</feature>
<keyword evidence="3 8" id="KW-0812">Transmembrane</keyword>
<evidence type="ECO:0000256" key="7">
    <source>
        <dbReference type="ARBA" id="ARBA00023180"/>
    </source>
</evidence>
<dbReference type="GO" id="GO:0005886">
    <property type="term" value="C:plasma membrane"/>
    <property type="evidence" value="ECO:0007669"/>
    <property type="project" value="UniProtKB-SubCell"/>
</dbReference>
<evidence type="ECO:0000313" key="10">
    <source>
        <dbReference type="Proteomes" id="UP001107558"/>
    </source>
</evidence>
<evidence type="ECO:0000256" key="3">
    <source>
        <dbReference type="ARBA" id="ARBA00022692"/>
    </source>
</evidence>
<evidence type="ECO:0000256" key="1">
    <source>
        <dbReference type="ARBA" id="ARBA00004651"/>
    </source>
</evidence>
<reference evidence="9" key="1">
    <citation type="submission" date="2021-03" db="EMBL/GenBank/DDBJ databases">
        <title>Chromosome level genome of the anhydrobiotic midge Polypedilum vanderplanki.</title>
        <authorList>
            <person name="Yoshida Y."/>
            <person name="Kikawada T."/>
            <person name="Gusev O."/>
        </authorList>
    </citation>
    <scope>NUCLEOTIDE SEQUENCE</scope>
    <source>
        <strain evidence="9">NIAS01</strain>
        <tissue evidence="9">Whole body or cell culture</tissue>
    </source>
</reference>
<evidence type="ECO:0000256" key="5">
    <source>
        <dbReference type="ARBA" id="ARBA00023136"/>
    </source>
</evidence>
<evidence type="ECO:0008006" key="11">
    <source>
        <dbReference type="Google" id="ProtNLM"/>
    </source>
</evidence>
<feature type="transmembrane region" description="Helical" evidence="8">
    <location>
        <begin position="652"/>
        <end position="672"/>
    </location>
</feature>
<keyword evidence="4 8" id="KW-1133">Transmembrane helix</keyword>
<sequence>MFEFITTDIRKPLPESIEDLIKMDYKVRTTYGVPEYEKILNGREGPEFYTEIYSEEYDLIYEAVLNGSIKSKYAFLIHTEDHARLNSTFKKSLPIMKNERLTKTVHISMMRVNIISQPLDDVIDELIPSGILQHENDYGMWYMHRPVDVEVKDPKRILSMSDLEFGFVTFLGVLSLSIVVFICELHALYVRRQLRKLLGLYEFIRVIRERFKDYHDRMEIRYPKKRRKKNKKNSVLNVFETTFACLIIFLALFVEISCEYVKYKSLKDTLDVEPTEPVLKSIADVINEFYIKNNIDFDFIIYGNTTNHINDAINGLKDTFPTVFKHIPDFERWDHNLNRSAIFFMNSLNDLQTLHEKSKRTSVRSKQFTNLEPRNFKFMVYIENAGSYKLVESKIQSIQHEVIGRFSDLTFYEFLIFKDKEKIILAANVLYSEKKCAEIHLKELNRFVQKVQKWEKKLENFDHYANFHSCMINFEVSYLTDFVFKKSSMSAIHEMLSNDKVTGVVNTLLEIFAAKHNFTIHYTKIKFTKQHGTRNYLPSPKYSFFISTNMQIKLINIDFTYFSQPLYLYDCYFLISYNDLYTNYEKLTFPFDTTSWVLVFFIFGSTFTSIFGLHFCPRWLRTIVFGKGIIHPAYNALGIFFGIAQLRLPRESFCRSILIIYLCFCLIIRTCWQSKMFEFTTTDMRKPLPESIEDLLSMNYKVIGPDEDLYKEILNGRNGPVFESTIHHEFKLFYIYKDVLNGIEKTKYAFLVKSELHAILNGTYQKSLPIMKNERITKQDSITMIYYTFISQPINDIINDLIPSGILQHENDYDLWYRIRPVDVEVKDPRRILSMTDLEFGFVIFLGFLSLSIVAFICEILSLSVRRQLRKLLGLYEFIRIVRERLKDYHDRW</sequence>
<accession>A0A9J6CCL2</accession>
<evidence type="ECO:0000256" key="4">
    <source>
        <dbReference type="ARBA" id="ARBA00022989"/>
    </source>
</evidence>
<evidence type="ECO:0000256" key="2">
    <source>
        <dbReference type="ARBA" id="ARBA00022475"/>
    </source>
</evidence>
<protein>
    <recommendedName>
        <fullName evidence="11">Ionotropic receptor</fullName>
    </recommendedName>
</protein>
<keyword evidence="6" id="KW-0675">Receptor</keyword>
<keyword evidence="2" id="KW-1003">Cell membrane</keyword>
<feature type="transmembrane region" description="Helical" evidence="8">
    <location>
        <begin position="596"/>
        <end position="616"/>
    </location>
</feature>
<evidence type="ECO:0000256" key="6">
    <source>
        <dbReference type="ARBA" id="ARBA00023170"/>
    </source>
</evidence>
<evidence type="ECO:0000313" key="9">
    <source>
        <dbReference type="EMBL" id="KAG5679491.1"/>
    </source>
</evidence>
<dbReference type="PANTHER" id="PTHR42643">
    <property type="entry name" value="IONOTROPIC RECEPTOR 20A-RELATED"/>
    <property type="match status" value="1"/>
</dbReference>
<dbReference type="AlphaFoldDB" id="A0A9J6CCL2"/>
<keyword evidence="7" id="KW-0325">Glycoprotein</keyword>
<proteinExistence type="predicted"/>
<feature type="transmembrane region" description="Helical" evidence="8">
    <location>
        <begin position="628"/>
        <end position="646"/>
    </location>
</feature>
<feature type="transmembrane region" description="Helical" evidence="8">
    <location>
        <begin position="165"/>
        <end position="190"/>
    </location>
</feature>
<keyword evidence="5 8" id="KW-0472">Membrane</keyword>
<comment type="subcellular location">
    <subcellularLocation>
        <location evidence="1">Cell membrane</location>
        <topology evidence="1">Multi-pass membrane protein</topology>
    </subcellularLocation>
</comment>
<dbReference type="PANTHER" id="PTHR42643:SF30">
    <property type="entry name" value="IONOTROPIC RECEPTOR 40A-RELATED"/>
    <property type="match status" value="1"/>
</dbReference>
<dbReference type="EMBL" id="JADBJN010000002">
    <property type="protein sequence ID" value="KAG5679491.1"/>
    <property type="molecule type" value="Genomic_DNA"/>
</dbReference>
<gene>
    <name evidence="9" type="ORF">PVAND_009055</name>
</gene>
<dbReference type="OrthoDB" id="8050636at2759"/>
<organism evidence="9 10">
    <name type="scientific">Polypedilum vanderplanki</name>
    <name type="common">Sleeping chironomid midge</name>
    <dbReference type="NCBI Taxonomy" id="319348"/>
    <lineage>
        <taxon>Eukaryota</taxon>
        <taxon>Metazoa</taxon>
        <taxon>Ecdysozoa</taxon>
        <taxon>Arthropoda</taxon>
        <taxon>Hexapoda</taxon>
        <taxon>Insecta</taxon>
        <taxon>Pterygota</taxon>
        <taxon>Neoptera</taxon>
        <taxon>Endopterygota</taxon>
        <taxon>Diptera</taxon>
        <taxon>Nematocera</taxon>
        <taxon>Chironomoidea</taxon>
        <taxon>Chironomidae</taxon>
        <taxon>Chironominae</taxon>
        <taxon>Polypedilum</taxon>
        <taxon>Polypedilum</taxon>
    </lineage>
</organism>
<dbReference type="InterPro" id="IPR052192">
    <property type="entry name" value="Insect_Ionotropic_Sensory_Rcpt"/>
</dbReference>
<dbReference type="Proteomes" id="UP001107558">
    <property type="component" value="Chromosome 2"/>
</dbReference>
<comment type="caution">
    <text evidence="9">The sequence shown here is derived from an EMBL/GenBank/DDBJ whole genome shotgun (WGS) entry which is preliminary data.</text>
</comment>
<evidence type="ECO:0000256" key="8">
    <source>
        <dbReference type="SAM" id="Phobius"/>
    </source>
</evidence>